<dbReference type="PANTHER" id="PTHR43190">
    <property type="entry name" value="N-ACETYL-D-GLUCOSAMINE KINASE"/>
    <property type="match status" value="1"/>
</dbReference>
<comment type="caution">
    <text evidence="2">The sequence shown here is derived from an EMBL/GenBank/DDBJ whole genome shotgun (WGS) entry which is preliminary data.</text>
</comment>
<protein>
    <submittedName>
        <fullName evidence="2">Sugar kinase</fullName>
    </submittedName>
</protein>
<dbReference type="InterPro" id="IPR043129">
    <property type="entry name" value="ATPase_NBD"/>
</dbReference>
<evidence type="ECO:0000313" key="2">
    <source>
        <dbReference type="EMBL" id="GHC78066.1"/>
    </source>
</evidence>
<dbReference type="EMBL" id="BMZO01000010">
    <property type="protein sequence ID" value="GHC78066.1"/>
    <property type="molecule type" value="Genomic_DNA"/>
</dbReference>
<accession>A0A8J3GIK9</accession>
<dbReference type="Proteomes" id="UP000641137">
    <property type="component" value="Unassembled WGS sequence"/>
</dbReference>
<reference evidence="2" key="2">
    <citation type="submission" date="2020-09" db="EMBL/GenBank/DDBJ databases">
        <authorList>
            <person name="Sun Q."/>
            <person name="Kim S."/>
        </authorList>
    </citation>
    <scope>NUCLEOTIDE SEQUENCE</scope>
    <source>
        <strain evidence="2">KCTC 42097</strain>
    </source>
</reference>
<dbReference type="AlphaFoldDB" id="A0A8J3GIK9"/>
<dbReference type="Pfam" id="PF01869">
    <property type="entry name" value="BcrAD_BadFG"/>
    <property type="match status" value="1"/>
</dbReference>
<reference evidence="2" key="1">
    <citation type="journal article" date="2014" name="Int. J. Syst. Evol. Microbiol.">
        <title>Complete genome sequence of Corynebacterium casei LMG S-19264T (=DSM 44701T), isolated from a smear-ripened cheese.</title>
        <authorList>
            <consortium name="US DOE Joint Genome Institute (JGI-PGF)"/>
            <person name="Walter F."/>
            <person name="Albersmeier A."/>
            <person name="Kalinowski J."/>
            <person name="Ruckert C."/>
        </authorList>
    </citation>
    <scope>NUCLEOTIDE SEQUENCE</scope>
    <source>
        <strain evidence="2">KCTC 42097</strain>
    </source>
</reference>
<dbReference type="PANTHER" id="PTHR43190:SF3">
    <property type="entry name" value="N-ACETYL-D-GLUCOSAMINE KINASE"/>
    <property type="match status" value="1"/>
</dbReference>
<dbReference type="InterPro" id="IPR052519">
    <property type="entry name" value="Euk-type_GlcNAc_Kinase"/>
</dbReference>
<evidence type="ECO:0000259" key="1">
    <source>
        <dbReference type="Pfam" id="PF01869"/>
    </source>
</evidence>
<keyword evidence="3" id="KW-1185">Reference proteome</keyword>
<name>A0A8J3GIK9_9HYPH</name>
<dbReference type="InterPro" id="IPR002731">
    <property type="entry name" value="ATPase_BadF"/>
</dbReference>
<sequence length="317" mass="32781">MISSETAPGMNILGIDIGGTKTHLRLRTSERTEDLVRPSKDWRRRDWAQDAQALLALIREFAGTATLSAIGIGAHGCDDDDECKAFETEFRRRSSVPISVVNDAELMPLALGLRYQIGVVAGTGSIAVCRTAEGKMQVAGGWGWAIGDEGSAAAIVRDAARAVALHLDRGGGLDEPLCTALMSSLAVPSPSRMGSVLAGLGSAAAIGAHAPAVFAAVDQGSSLAEQVINENGAALAGLVTRLRSRGVDADHAVAGGGVISSQPRLWQAFTEGLKAQGQAKLTAHLFQGPPVEGACQLALDIAQAGLPSRQTSFSSHS</sequence>
<keyword evidence="2" id="KW-0808">Transferase</keyword>
<proteinExistence type="predicted"/>
<keyword evidence="2" id="KW-0418">Kinase</keyword>
<dbReference type="Gene3D" id="3.30.420.40">
    <property type="match status" value="2"/>
</dbReference>
<gene>
    <name evidence="2" type="ORF">GCM10010136_29710</name>
</gene>
<dbReference type="SUPFAM" id="SSF53067">
    <property type="entry name" value="Actin-like ATPase domain"/>
    <property type="match status" value="2"/>
</dbReference>
<evidence type="ECO:0000313" key="3">
    <source>
        <dbReference type="Proteomes" id="UP000641137"/>
    </source>
</evidence>
<organism evidence="2 3">
    <name type="scientific">Limoniibacter endophyticus</name>
    <dbReference type="NCBI Taxonomy" id="1565040"/>
    <lineage>
        <taxon>Bacteria</taxon>
        <taxon>Pseudomonadati</taxon>
        <taxon>Pseudomonadota</taxon>
        <taxon>Alphaproteobacteria</taxon>
        <taxon>Hyphomicrobiales</taxon>
        <taxon>Bartonellaceae</taxon>
        <taxon>Limoniibacter</taxon>
    </lineage>
</organism>
<feature type="domain" description="ATPase BadF/BadG/BcrA/BcrD type" evidence="1">
    <location>
        <begin position="13"/>
        <end position="280"/>
    </location>
</feature>
<dbReference type="GO" id="GO:0016301">
    <property type="term" value="F:kinase activity"/>
    <property type="evidence" value="ECO:0007669"/>
    <property type="project" value="UniProtKB-KW"/>
</dbReference>